<proteinExistence type="predicted"/>
<reference evidence="2 3" key="1">
    <citation type="submission" date="2007-06" db="EMBL/GenBank/DDBJ databases">
        <authorList>
            <person name="Shimkets L."/>
            <person name="Ferriera S."/>
            <person name="Johnson J."/>
            <person name="Kravitz S."/>
            <person name="Beeson K."/>
            <person name="Sutton G."/>
            <person name="Rogers Y.-H."/>
            <person name="Friedman R."/>
            <person name="Frazier M."/>
            <person name="Venter J.C."/>
        </authorList>
    </citation>
    <scope>NUCLEOTIDE SEQUENCE [LARGE SCALE GENOMIC DNA]</scope>
    <source>
        <strain evidence="2 3">SIR-1</strain>
    </source>
</reference>
<feature type="signal peptide" evidence="1">
    <location>
        <begin position="1"/>
        <end position="21"/>
    </location>
</feature>
<gene>
    <name evidence="2" type="ORF">PPSIR1_27688</name>
</gene>
<sequence>MHRLALVLISIVMVACASAPASLSPADRARLTELAEPVGTHVYDGSVVPMGADAPAFRYERWVRGEGESKQSTHATYDASGALVVVQRASHDDQYRLRRFEEVHDQTGAVNTVEVDDDGSLHFTRRRGGQLETASEGPGAPVVVGPTLFGFVRRHLDQLVDGEVIEVRFAAADRGKSYAFELSCANADGSIVRFAPKSALVCLAIAPMFITFEGAGLLRYEGRVPPRLDGDAVDAVVDYTMLTERYR</sequence>
<name>A6GEG6_9BACT</name>
<dbReference type="OrthoDB" id="5518110at2"/>
<protein>
    <recommendedName>
        <fullName evidence="4">Lipoprotein</fullName>
    </recommendedName>
</protein>
<feature type="chain" id="PRO_5002697366" description="Lipoprotein" evidence="1">
    <location>
        <begin position="22"/>
        <end position="247"/>
    </location>
</feature>
<dbReference type="EMBL" id="ABCS01000082">
    <property type="protein sequence ID" value="EDM75738.1"/>
    <property type="molecule type" value="Genomic_DNA"/>
</dbReference>
<dbReference type="Proteomes" id="UP000005801">
    <property type="component" value="Unassembled WGS sequence"/>
</dbReference>
<evidence type="ECO:0000313" key="2">
    <source>
        <dbReference type="EMBL" id="EDM75738.1"/>
    </source>
</evidence>
<organism evidence="2 3">
    <name type="scientific">Plesiocystis pacifica SIR-1</name>
    <dbReference type="NCBI Taxonomy" id="391625"/>
    <lineage>
        <taxon>Bacteria</taxon>
        <taxon>Pseudomonadati</taxon>
        <taxon>Myxococcota</taxon>
        <taxon>Polyangia</taxon>
        <taxon>Nannocystales</taxon>
        <taxon>Nannocystaceae</taxon>
        <taxon>Plesiocystis</taxon>
    </lineage>
</organism>
<dbReference type="PROSITE" id="PS51257">
    <property type="entry name" value="PROKAR_LIPOPROTEIN"/>
    <property type="match status" value="1"/>
</dbReference>
<keyword evidence="1" id="KW-0732">Signal</keyword>
<dbReference type="AlphaFoldDB" id="A6GEG6"/>
<dbReference type="RefSeq" id="WP_006975106.1">
    <property type="nucleotide sequence ID" value="NZ_ABCS01000082.1"/>
</dbReference>
<evidence type="ECO:0008006" key="4">
    <source>
        <dbReference type="Google" id="ProtNLM"/>
    </source>
</evidence>
<comment type="caution">
    <text evidence="2">The sequence shown here is derived from an EMBL/GenBank/DDBJ whole genome shotgun (WGS) entry which is preliminary data.</text>
</comment>
<accession>A6GEG6</accession>
<evidence type="ECO:0000256" key="1">
    <source>
        <dbReference type="SAM" id="SignalP"/>
    </source>
</evidence>
<keyword evidence="3" id="KW-1185">Reference proteome</keyword>
<evidence type="ECO:0000313" key="3">
    <source>
        <dbReference type="Proteomes" id="UP000005801"/>
    </source>
</evidence>